<dbReference type="PANTHER" id="PTHR24103">
    <property type="entry name" value="E3 UBIQUITIN-PROTEIN LIGASE TRIM"/>
    <property type="match status" value="1"/>
</dbReference>
<dbReference type="PRINTS" id="PR01407">
    <property type="entry name" value="BUTYPHLNCDUF"/>
</dbReference>
<dbReference type="InterPro" id="IPR001870">
    <property type="entry name" value="B30.2/SPRY"/>
</dbReference>
<evidence type="ECO:0000313" key="8">
    <source>
        <dbReference type="Proteomes" id="UP000504627"/>
    </source>
</evidence>
<name>A0A7R5KRY4_9PASS</name>
<protein>
    <submittedName>
        <fullName evidence="9">Zinc finger protein RFP-like</fullName>
    </submittedName>
</protein>
<evidence type="ECO:0000259" key="7">
    <source>
        <dbReference type="PROSITE" id="PS50188"/>
    </source>
</evidence>
<evidence type="ECO:0000256" key="3">
    <source>
        <dbReference type="ARBA" id="ARBA00022833"/>
    </source>
</evidence>
<gene>
    <name evidence="9" type="primary">LOC114004335</name>
</gene>
<keyword evidence="2 4" id="KW-0863">Zinc-finger</keyword>
<organism evidence="8 9">
    <name type="scientific">Pipra filicauda</name>
    <name type="common">Wire-tailed manakin</name>
    <dbReference type="NCBI Taxonomy" id="649802"/>
    <lineage>
        <taxon>Eukaryota</taxon>
        <taxon>Metazoa</taxon>
        <taxon>Chordata</taxon>
        <taxon>Craniata</taxon>
        <taxon>Vertebrata</taxon>
        <taxon>Euteleostomi</taxon>
        <taxon>Archelosauria</taxon>
        <taxon>Archosauria</taxon>
        <taxon>Dinosauria</taxon>
        <taxon>Saurischia</taxon>
        <taxon>Theropoda</taxon>
        <taxon>Coelurosauria</taxon>
        <taxon>Aves</taxon>
        <taxon>Neognathae</taxon>
        <taxon>Neoaves</taxon>
        <taxon>Telluraves</taxon>
        <taxon>Australaves</taxon>
        <taxon>Passeriformes</taxon>
        <taxon>Pipridae</taxon>
        <taxon>Pipra</taxon>
    </lineage>
</organism>
<dbReference type="Pfam" id="PF13923">
    <property type="entry name" value="zf-C3HC4_2"/>
    <property type="match status" value="1"/>
</dbReference>
<feature type="coiled-coil region" evidence="5">
    <location>
        <begin position="139"/>
        <end position="191"/>
    </location>
</feature>
<dbReference type="SMART" id="SM00589">
    <property type="entry name" value="PRY"/>
    <property type="match status" value="1"/>
</dbReference>
<dbReference type="Gene3D" id="3.30.160.60">
    <property type="entry name" value="Classic Zinc Finger"/>
    <property type="match status" value="1"/>
</dbReference>
<dbReference type="GO" id="GO:0008270">
    <property type="term" value="F:zinc ion binding"/>
    <property type="evidence" value="ECO:0007669"/>
    <property type="project" value="UniProtKB-KW"/>
</dbReference>
<evidence type="ECO:0000259" key="6">
    <source>
        <dbReference type="PROSITE" id="PS50089"/>
    </source>
</evidence>
<reference evidence="9" key="1">
    <citation type="submission" date="2025-08" db="UniProtKB">
        <authorList>
            <consortium name="RefSeq"/>
        </authorList>
    </citation>
    <scope>IDENTIFICATION</scope>
    <source>
        <tissue evidence="9">Muscle</tissue>
    </source>
</reference>
<dbReference type="InterPro" id="IPR003879">
    <property type="entry name" value="Butyrophylin_SPRY"/>
</dbReference>
<keyword evidence="5" id="KW-0175">Coiled coil</keyword>
<dbReference type="SUPFAM" id="SSF49899">
    <property type="entry name" value="Concanavalin A-like lectins/glucanases"/>
    <property type="match status" value="1"/>
</dbReference>
<dbReference type="AlphaFoldDB" id="A0A7R5KRY4"/>
<evidence type="ECO:0000256" key="2">
    <source>
        <dbReference type="ARBA" id="ARBA00022771"/>
    </source>
</evidence>
<dbReference type="SMART" id="SM00449">
    <property type="entry name" value="SPRY"/>
    <property type="match status" value="1"/>
</dbReference>
<dbReference type="InterPro" id="IPR003877">
    <property type="entry name" value="SPRY_dom"/>
</dbReference>
<dbReference type="InterPro" id="IPR043136">
    <property type="entry name" value="B30.2/SPRY_sf"/>
</dbReference>
<feature type="domain" description="B30.2/SPRY" evidence="7">
    <location>
        <begin position="281"/>
        <end position="473"/>
    </location>
</feature>
<dbReference type="SUPFAM" id="SSF57845">
    <property type="entry name" value="B-box zinc-binding domain"/>
    <property type="match status" value="1"/>
</dbReference>
<dbReference type="GeneID" id="114004335"/>
<dbReference type="PROSITE" id="PS50188">
    <property type="entry name" value="B302_SPRY"/>
    <property type="match status" value="1"/>
</dbReference>
<dbReference type="SUPFAM" id="SSF57850">
    <property type="entry name" value="RING/U-box"/>
    <property type="match status" value="1"/>
</dbReference>
<dbReference type="InterPro" id="IPR017907">
    <property type="entry name" value="Znf_RING_CS"/>
</dbReference>
<dbReference type="CDD" id="cd12888">
    <property type="entry name" value="SPRY_PRY_TRIM7_like"/>
    <property type="match status" value="1"/>
</dbReference>
<dbReference type="Gene3D" id="2.60.120.920">
    <property type="match status" value="1"/>
</dbReference>
<dbReference type="InterPro" id="IPR006574">
    <property type="entry name" value="PRY"/>
</dbReference>
<dbReference type="InterPro" id="IPR013083">
    <property type="entry name" value="Znf_RING/FYVE/PHD"/>
</dbReference>
<dbReference type="InParanoid" id="A0A7R5KRY4"/>
<dbReference type="InterPro" id="IPR013320">
    <property type="entry name" value="ConA-like_dom_sf"/>
</dbReference>
<keyword evidence="3" id="KW-0862">Zinc</keyword>
<feature type="domain" description="RING-type" evidence="6">
    <location>
        <begin position="16"/>
        <end position="58"/>
    </location>
</feature>
<dbReference type="Pfam" id="PF00622">
    <property type="entry name" value="SPRY"/>
    <property type="match status" value="1"/>
</dbReference>
<evidence type="ECO:0000256" key="4">
    <source>
        <dbReference type="PROSITE-ProRule" id="PRU00175"/>
    </source>
</evidence>
<dbReference type="PROSITE" id="PS00518">
    <property type="entry name" value="ZF_RING_1"/>
    <property type="match status" value="1"/>
</dbReference>
<sequence length="473" mass="52817">MAAGSAIRYLQEETTCAVCLDFFHDPVMILSCGHNFCRRCLDCCSVDAAGGGSCPQCRVPFPHGGFRPNRQLANVVAAIQELDMPAAQELCRRHQQPLTLFSHRDGILVCAACAERRAEPAVPLEEAARWYRKQFEGSLKSLQEEYERCASLSEAAKETRQEMLTRVSAEKQKLLAMLEELRRVLSEQESRFLARFRRLCWRLEEQQHGEAAKITWIRQHRAELQAKCQQPDVDLLRDAQTTLSRCTERKVQPLLPSMPELEAELEDVTRKTNVLAEAVTQFKGILGCSLEEDSGGYQRATVTLDPATAHPQILVSADGRTAGRRESPPAPLPSGKERFESLRCVLGRQGFVGGRHCWAVEVRPGPDWALGVAREFVSRKGCFGLSPERGVWAVGQWLGQLQALTWPSPTCLPHSYTLRRIEVALDYAGGRVAFRDADSQTEIFAFPPATFAGERLRPLLWLGEGPALLTFCS</sequence>
<evidence type="ECO:0000256" key="1">
    <source>
        <dbReference type="ARBA" id="ARBA00022723"/>
    </source>
</evidence>
<dbReference type="SMART" id="SM00184">
    <property type="entry name" value="RING"/>
    <property type="match status" value="1"/>
</dbReference>
<dbReference type="Pfam" id="PF13765">
    <property type="entry name" value="PRY"/>
    <property type="match status" value="1"/>
</dbReference>
<keyword evidence="1" id="KW-0479">Metal-binding</keyword>
<dbReference type="Gene3D" id="3.30.40.10">
    <property type="entry name" value="Zinc/RING finger domain, C3HC4 (zinc finger)"/>
    <property type="match status" value="1"/>
</dbReference>
<dbReference type="InterPro" id="IPR050143">
    <property type="entry name" value="TRIM/RBCC"/>
</dbReference>
<dbReference type="RefSeq" id="XP_039240488.1">
    <property type="nucleotide sequence ID" value="XM_039384554.1"/>
</dbReference>
<evidence type="ECO:0000256" key="5">
    <source>
        <dbReference type="SAM" id="Coils"/>
    </source>
</evidence>
<keyword evidence="8" id="KW-1185">Reference proteome</keyword>
<dbReference type="InterPro" id="IPR001841">
    <property type="entry name" value="Znf_RING"/>
</dbReference>
<dbReference type="PROSITE" id="PS50089">
    <property type="entry name" value="ZF_RING_2"/>
    <property type="match status" value="1"/>
</dbReference>
<proteinExistence type="predicted"/>
<accession>A0A7R5KRY4</accession>
<dbReference type="Proteomes" id="UP000504627">
    <property type="component" value="Unplaced"/>
</dbReference>
<evidence type="ECO:0000313" key="9">
    <source>
        <dbReference type="RefSeq" id="XP_039240488.1"/>
    </source>
</evidence>